<protein>
    <recommendedName>
        <fullName evidence="8">Quinate transporter</fullName>
    </recommendedName>
</protein>
<dbReference type="Proteomes" id="UP000027456">
    <property type="component" value="Unassembled WGS sequence"/>
</dbReference>
<dbReference type="Gene3D" id="1.20.1250.20">
    <property type="entry name" value="MFS general substrate transporter like domains"/>
    <property type="match status" value="1"/>
</dbReference>
<reference evidence="13 14" key="1">
    <citation type="submission" date="2013-12" db="EMBL/GenBank/DDBJ databases">
        <authorList>
            <person name="Cubeta M."/>
            <person name="Pakala S."/>
            <person name="Fedorova N."/>
            <person name="Thomas E."/>
            <person name="Dean R."/>
            <person name="Jabaji S."/>
            <person name="Neate S."/>
            <person name="Toda T."/>
            <person name="Tavantzis S."/>
            <person name="Vilgalys R."/>
            <person name="Bharathan N."/>
            <person name="Pakala S."/>
            <person name="Losada L.S."/>
            <person name="Zafar N."/>
            <person name="Nierman W."/>
        </authorList>
    </citation>
    <scope>NUCLEOTIDE SEQUENCE [LARGE SCALE GENOMIC DNA]</scope>
    <source>
        <strain evidence="13 14">123E</strain>
    </source>
</reference>
<name>A0A074S5R1_9AGAM</name>
<evidence type="ECO:0000256" key="5">
    <source>
        <dbReference type="ARBA" id="ARBA00022911"/>
    </source>
</evidence>
<feature type="transmembrane region" description="Helical" evidence="11">
    <location>
        <begin position="283"/>
        <end position="302"/>
    </location>
</feature>
<dbReference type="FunFam" id="1.20.1250.20:FF:000026">
    <property type="entry name" value="MFS quinate transporter QutD"/>
    <property type="match status" value="1"/>
</dbReference>
<keyword evidence="5" id="KW-0672">Quinate metabolism</keyword>
<dbReference type="PANTHER" id="PTHR48022:SF34">
    <property type="entry name" value="MAJOR FACILITATOR SUPERFAMILY (MFS) PROFILE DOMAIN-CONTAINING PROTEIN-RELATED"/>
    <property type="match status" value="1"/>
</dbReference>
<dbReference type="InterPro" id="IPR005829">
    <property type="entry name" value="Sugar_transporter_CS"/>
</dbReference>
<feature type="transmembrane region" description="Helical" evidence="11">
    <location>
        <begin position="447"/>
        <end position="470"/>
    </location>
</feature>
<dbReference type="InterPro" id="IPR003663">
    <property type="entry name" value="Sugar/inositol_transpt"/>
</dbReference>
<evidence type="ECO:0000313" key="13">
    <source>
        <dbReference type="EMBL" id="KEP52940.1"/>
    </source>
</evidence>
<feature type="transmembrane region" description="Helical" evidence="11">
    <location>
        <begin position="322"/>
        <end position="341"/>
    </location>
</feature>
<feature type="transmembrane region" description="Helical" evidence="11">
    <location>
        <begin position="191"/>
        <end position="211"/>
    </location>
</feature>
<keyword evidence="7 11" id="KW-0472">Membrane</keyword>
<evidence type="ECO:0000256" key="9">
    <source>
        <dbReference type="ARBA" id="ARBA00049119"/>
    </source>
</evidence>
<feature type="transmembrane region" description="Helical" evidence="11">
    <location>
        <begin position="128"/>
        <end position="146"/>
    </location>
</feature>
<evidence type="ECO:0000256" key="7">
    <source>
        <dbReference type="ARBA" id="ARBA00023136"/>
    </source>
</evidence>
<evidence type="ECO:0000313" key="14">
    <source>
        <dbReference type="Proteomes" id="UP000027456"/>
    </source>
</evidence>
<keyword evidence="14" id="KW-1185">Reference proteome</keyword>
<feature type="transmembrane region" description="Helical" evidence="11">
    <location>
        <begin position="21"/>
        <end position="45"/>
    </location>
</feature>
<dbReference type="PROSITE" id="PS00217">
    <property type="entry name" value="SUGAR_TRANSPORT_2"/>
    <property type="match status" value="1"/>
</dbReference>
<keyword evidence="3 10" id="KW-0813">Transport</keyword>
<dbReference type="AlphaFoldDB" id="A0A074S5R1"/>
<dbReference type="NCBIfam" id="TIGR00879">
    <property type="entry name" value="SP"/>
    <property type="match status" value="1"/>
</dbReference>
<evidence type="ECO:0000256" key="1">
    <source>
        <dbReference type="ARBA" id="ARBA00004141"/>
    </source>
</evidence>
<dbReference type="PRINTS" id="PR00171">
    <property type="entry name" value="SUGRTRNSPORT"/>
</dbReference>
<dbReference type="InterPro" id="IPR036259">
    <property type="entry name" value="MFS_trans_sf"/>
</dbReference>
<gene>
    <name evidence="13" type="ORF">V565_037870</name>
</gene>
<dbReference type="InterPro" id="IPR020846">
    <property type="entry name" value="MFS_dom"/>
</dbReference>
<dbReference type="OrthoDB" id="508119at2759"/>
<evidence type="ECO:0000259" key="12">
    <source>
        <dbReference type="PROSITE" id="PS50850"/>
    </source>
</evidence>
<feature type="transmembrane region" description="Helical" evidence="11">
    <location>
        <begin position="385"/>
        <end position="408"/>
    </location>
</feature>
<dbReference type="InterPro" id="IPR005828">
    <property type="entry name" value="MFS_sugar_transport-like"/>
</dbReference>
<comment type="caution">
    <text evidence="13">The sequence shown here is derived from an EMBL/GenBank/DDBJ whole genome shotgun (WGS) entry which is preliminary data.</text>
</comment>
<feature type="transmembrane region" description="Helical" evidence="11">
    <location>
        <begin position="65"/>
        <end position="90"/>
    </location>
</feature>
<dbReference type="PANTHER" id="PTHR48022">
    <property type="entry name" value="PLASTIDIC GLUCOSE TRANSPORTER 4"/>
    <property type="match status" value="1"/>
</dbReference>
<dbReference type="STRING" id="1423351.A0A074S5R1"/>
<proteinExistence type="inferred from homology"/>
<feature type="transmembrane region" description="Helical" evidence="11">
    <location>
        <begin position="97"/>
        <end position="116"/>
    </location>
</feature>
<keyword evidence="6 11" id="KW-1133">Transmembrane helix</keyword>
<dbReference type="EMBL" id="AZST01000080">
    <property type="protein sequence ID" value="KEP52940.1"/>
    <property type="molecule type" value="Genomic_DNA"/>
</dbReference>
<comment type="similarity">
    <text evidence="2 10">Belongs to the major facilitator superfamily. Sugar transporter (TC 2.A.1.1) family.</text>
</comment>
<dbReference type="Pfam" id="PF00083">
    <property type="entry name" value="Sugar_tr"/>
    <property type="match status" value="1"/>
</dbReference>
<evidence type="ECO:0000256" key="4">
    <source>
        <dbReference type="ARBA" id="ARBA00022692"/>
    </source>
</evidence>
<evidence type="ECO:0000256" key="10">
    <source>
        <dbReference type="RuleBase" id="RU003346"/>
    </source>
</evidence>
<feature type="transmembrane region" description="Helical" evidence="11">
    <location>
        <begin position="158"/>
        <end position="179"/>
    </location>
</feature>
<feature type="transmembrane region" description="Helical" evidence="11">
    <location>
        <begin position="350"/>
        <end position="370"/>
    </location>
</feature>
<dbReference type="HOGENOM" id="CLU_001265_30_12_1"/>
<evidence type="ECO:0000256" key="2">
    <source>
        <dbReference type="ARBA" id="ARBA00010992"/>
    </source>
</evidence>
<feature type="domain" description="Major facilitator superfamily (MFS) profile" evidence="12">
    <location>
        <begin position="23"/>
        <end position="474"/>
    </location>
</feature>
<dbReference type="SUPFAM" id="SSF103473">
    <property type="entry name" value="MFS general substrate transporter"/>
    <property type="match status" value="1"/>
</dbReference>
<accession>A0A074S5R1</accession>
<organism evidence="13 14">
    <name type="scientific">Rhizoctonia solani 123E</name>
    <dbReference type="NCBI Taxonomy" id="1423351"/>
    <lineage>
        <taxon>Eukaryota</taxon>
        <taxon>Fungi</taxon>
        <taxon>Dikarya</taxon>
        <taxon>Basidiomycota</taxon>
        <taxon>Agaricomycotina</taxon>
        <taxon>Agaricomycetes</taxon>
        <taxon>Cantharellales</taxon>
        <taxon>Ceratobasidiaceae</taxon>
        <taxon>Rhizoctonia</taxon>
    </lineage>
</organism>
<evidence type="ECO:0000256" key="11">
    <source>
        <dbReference type="SAM" id="Phobius"/>
    </source>
</evidence>
<dbReference type="PROSITE" id="PS50850">
    <property type="entry name" value="MFS"/>
    <property type="match status" value="1"/>
</dbReference>
<sequence>MALKRVEDRPTPKEVYNWRPYVLALIAGWSGMLFGYDSAFIGGTIELSAFQAQFGLDKLSEGELAFTSSNIVSTYQAGCFFGCILAFFVVEKLGRRVTLQCASALFCLGAGLMLGAKHSLGLVYGGRLIGGLGVGGVSLSTPLYIAEIAPPSIRGQLVGFYEIFLQAGGVVGFWINFGISEHIPYGSKQWHIPVAIQLIPGGLLLAASVFLRETPRWLYRQERLNEAIVNLSWMRNLPADHPYVQDEIQGIRAQFERETQGGNNEGLTAKLKELGKPGIRNRLGIGMCIMMCQNLTGLFQYYSPTIFSSIGITGTSNSLFATGIYGVVKMVATLIALVWLVDRIGRRKPLIVGALVGALSMYYIAGFIAVAKPSGTGSPTPAGKFAAACIYIFAIAFCMSWNGISWIICSEIFPLSVRALGQTITSATQWLWQFVVARSTPYMIKNIGYGTYLFFGTCMILMIPWAYFILPETKGVSLEDMDRIFGYCPHGHNMAIEDGVIKNEIEEREVADVHRP</sequence>
<comment type="catalytic activity">
    <reaction evidence="9">
        <text>myo-inositol(out) + H(+)(out) = myo-inositol(in) + H(+)(in)</text>
        <dbReference type="Rhea" id="RHEA:60364"/>
        <dbReference type="ChEBI" id="CHEBI:15378"/>
        <dbReference type="ChEBI" id="CHEBI:17268"/>
    </reaction>
</comment>
<dbReference type="PROSITE" id="PS00216">
    <property type="entry name" value="SUGAR_TRANSPORT_1"/>
    <property type="match status" value="2"/>
</dbReference>
<evidence type="ECO:0000256" key="8">
    <source>
        <dbReference type="ARBA" id="ARBA00043213"/>
    </source>
</evidence>
<comment type="subcellular location">
    <subcellularLocation>
        <location evidence="1">Membrane</location>
        <topology evidence="1">Multi-pass membrane protein</topology>
    </subcellularLocation>
</comment>
<keyword evidence="4 11" id="KW-0812">Transmembrane</keyword>
<dbReference type="GO" id="GO:0005351">
    <property type="term" value="F:carbohydrate:proton symporter activity"/>
    <property type="evidence" value="ECO:0007669"/>
    <property type="project" value="TreeGrafter"/>
</dbReference>
<evidence type="ECO:0000256" key="6">
    <source>
        <dbReference type="ARBA" id="ARBA00022989"/>
    </source>
</evidence>
<dbReference type="InterPro" id="IPR050360">
    <property type="entry name" value="MFS_Sugar_Transporters"/>
</dbReference>
<evidence type="ECO:0000256" key="3">
    <source>
        <dbReference type="ARBA" id="ARBA00022448"/>
    </source>
</evidence>
<dbReference type="GO" id="GO:0016020">
    <property type="term" value="C:membrane"/>
    <property type="evidence" value="ECO:0007669"/>
    <property type="project" value="UniProtKB-SubCell"/>
</dbReference>